<dbReference type="Pfam" id="PF14703">
    <property type="entry name" value="PHM7_cyt"/>
    <property type="match status" value="1"/>
</dbReference>
<keyword evidence="3" id="KW-0813">Transport</keyword>
<feature type="domain" description="CSC1/OSCA1-like N-terminal transmembrane" evidence="10">
    <location>
        <begin position="112"/>
        <end position="233"/>
    </location>
</feature>
<evidence type="ECO:0000313" key="12">
    <source>
        <dbReference type="EMBL" id="OCF53619.1"/>
    </source>
</evidence>
<proteinExistence type="inferred from homology"/>
<dbReference type="EMBL" id="KI894007">
    <property type="protein sequence ID" value="OCF53619.1"/>
    <property type="molecule type" value="Genomic_DNA"/>
</dbReference>
<dbReference type="InterPro" id="IPR032880">
    <property type="entry name" value="CSC1/OSCA1-like_N"/>
</dbReference>
<evidence type="ECO:0008006" key="13">
    <source>
        <dbReference type="Google" id="ProtNLM"/>
    </source>
</evidence>
<feature type="region of interest" description="Disordered" evidence="7">
    <location>
        <begin position="1062"/>
        <end position="1088"/>
    </location>
</feature>
<feature type="region of interest" description="Disordered" evidence="7">
    <location>
        <begin position="70"/>
        <end position="101"/>
    </location>
</feature>
<dbReference type="PANTHER" id="PTHR13018:SF139">
    <property type="entry name" value="PHOSPHATE METABOLISM PROTEIN 7"/>
    <property type="match status" value="1"/>
</dbReference>
<evidence type="ECO:0000259" key="10">
    <source>
        <dbReference type="Pfam" id="PF13967"/>
    </source>
</evidence>
<feature type="region of interest" description="Disordered" evidence="7">
    <location>
        <begin position="903"/>
        <end position="926"/>
    </location>
</feature>
<dbReference type="GO" id="GO:0005227">
    <property type="term" value="F:calcium-activated cation channel activity"/>
    <property type="evidence" value="ECO:0007669"/>
    <property type="project" value="InterPro"/>
</dbReference>
<comment type="subcellular location">
    <subcellularLocation>
        <location evidence="1">Membrane</location>
        <topology evidence="1">Multi-pass membrane protein</topology>
    </subcellularLocation>
</comment>
<reference evidence="12" key="1">
    <citation type="submission" date="2013-07" db="EMBL/GenBank/DDBJ databases">
        <title>The Genome Sequence of Cryptococcus pinus CBS10737.</title>
        <authorList>
            <consortium name="The Broad Institute Genome Sequencing Platform"/>
            <person name="Cuomo C."/>
            <person name="Litvintseva A."/>
            <person name="Chen Y."/>
            <person name="Heitman J."/>
            <person name="Sun S."/>
            <person name="Springer D."/>
            <person name="Dromer F."/>
            <person name="Young S.K."/>
            <person name="Zeng Q."/>
            <person name="Gargeya S."/>
            <person name="Fitzgerald M."/>
            <person name="Abouelleil A."/>
            <person name="Alvarado L."/>
            <person name="Berlin A.M."/>
            <person name="Chapman S.B."/>
            <person name="Dewar J."/>
            <person name="Goldberg J."/>
            <person name="Griggs A."/>
            <person name="Gujja S."/>
            <person name="Hansen M."/>
            <person name="Howarth C."/>
            <person name="Imamovic A."/>
            <person name="Larimer J."/>
            <person name="McCowan C."/>
            <person name="Murphy C."/>
            <person name="Pearson M."/>
            <person name="Priest M."/>
            <person name="Roberts A."/>
            <person name="Saif S."/>
            <person name="Shea T."/>
            <person name="Sykes S."/>
            <person name="Wortman J."/>
            <person name="Nusbaum C."/>
            <person name="Birren B."/>
        </authorList>
    </citation>
    <scope>NUCLEOTIDE SEQUENCE [LARGE SCALE GENOMIC DNA]</scope>
    <source>
        <strain evidence="12">CBS 10737</strain>
    </source>
</reference>
<feature type="transmembrane region" description="Helical" evidence="8">
    <location>
        <begin position="773"/>
        <end position="800"/>
    </location>
</feature>
<evidence type="ECO:0000256" key="8">
    <source>
        <dbReference type="SAM" id="Phobius"/>
    </source>
</evidence>
<feature type="domain" description="CSC1/OSCA1-like cytosolic" evidence="11">
    <location>
        <begin position="348"/>
        <end position="554"/>
    </location>
</feature>
<dbReference type="PANTHER" id="PTHR13018">
    <property type="entry name" value="PROBABLE MEMBRANE PROTEIN DUF221-RELATED"/>
    <property type="match status" value="1"/>
</dbReference>
<feature type="domain" description="CSC1/OSCA1-like 7TM region" evidence="9">
    <location>
        <begin position="568"/>
        <end position="842"/>
    </location>
</feature>
<feature type="compositionally biased region" description="Basic and acidic residues" evidence="7">
    <location>
        <begin position="92"/>
        <end position="101"/>
    </location>
</feature>
<feature type="transmembrane region" description="Helical" evidence="8">
    <location>
        <begin position="697"/>
        <end position="717"/>
    </location>
</feature>
<feature type="transmembrane region" description="Helical" evidence="8">
    <location>
        <begin position="20"/>
        <end position="37"/>
    </location>
</feature>
<keyword evidence="5 8" id="KW-1133">Transmembrane helix</keyword>
<sequence length="1381" mass="154912">MADLSQHTNYTAAYSGLLDNFYLTVAIAGACLVGYEIEVHIPRRRGKDGRFQRIPVRLYHAAQRTWNGLRGRNAKHRNRQDGGPSDQVRSNDTAEDRARSTLGDRESWEFGYIFQPKAWAVNPSPPVPRWPLMWIVSSLSVRERDMPEKCGLDLTLHARFLRGAFFYTLLQTIVILPILMPLHIIYSPSDIARTSMLRASVSSLVKSSGSRWLWVHALLIWWITITWTATVLWITWGALAYRRRQIKALAAKVSAERQAKRDMTRGEEGEDTASTMNEPKGIKRYRTLMVTNIPPDMRDEHILRDYFDYYLQRHHSRKRSPDQPRPQLNKPRLSLNGVELHRHEWTTEGSEIDEVILVRKLNTIASLRDRRQDVLRKLEIAHVNLAKRVLKAAASHKKTMKGAQVISEKAVDAPVRSGATKAERLSRLVQALEPFLSDSESATEPGTTVWDALHSIPRELIDPYQSLTHLTSLFRDQNAPLIDYLTTKLSYLTMLLDESRSRPLSDFSPSSAAFITFKDARTARLAAKILDSHPKRSLACHAVAAPDWTDILWHRLGKTTYRSEFVRGWVVYLGVWAFTLAWIFPVSLLCALASLTNIAGFIKPLQAFLNAHPKAASAITSLAPVILVALLTIAICPILLVIANKAETIVTRLGIHNSVLERFWKFLMVNGVVFFAIGQSAIEAYLTAFQNKNFDPLPIIASAFPTAAPYFASYILLQTAIQPFFEIFRFGLPTIVYVFGTRVSVIPRQRSSRTEHPTFSHFSQVPQQLLGGAIMHLFMLLNPLVIPFTLVYYGACYVVWKRQFTYVYGRLYETNGKRTSIRVLRYSLDALALGQFVLFAFFILNKAKGHAIATGILFALTLIAKLIITRALKSRFKSLDIQEADILCPPVVVSTDVGEIVEEEEDDDSASADWDNNDTGNVFENNNKSSRFHTLRRSVGRWAGSWKKASSSHKPIPFDHVLFSTLDSKISFDPPGSQDVRADSAEGIQGPDQVAEAQQIVMPHHGYQAWEDIPPYRRSRGYDDQPTYTDDYDDFLWLPRDPLSTLDLDDTVEMRVTLTTTAGGSGQINENPSTTGCSEMTARKSEQDTWQDVMADREEERATSPGADSETRLMSTPSRIGSEINDTFSGSHLFRRHTHKAATAWSEVFRRPRASSANSDPAISLEPLNATCGQSSSIPLNLGGETESPTMARVSTPSALSVRQDSEPNAEETLSPVETPSGTHISFAATLGRSPSGRRPTRLPSHSSNRSDDPINSPTKMRNRSLGHLSPQSNRTASAMSAQQQLLWEEVMREENLARNEAIKEERAEMEKEKEEVIKEKEKDKSRKASVSGSLDGGIRRRLTRGNSEGSRPRLERTGGSEQSRTGSVALVDTPLSVEHT</sequence>
<keyword evidence="4 8" id="KW-0812">Transmembrane</keyword>
<feature type="transmembrane region" description="Helical" evidence="8">
    <location>
        <begin position="569"/>
        <end position="595"/>
    </location>
</feature>
<dbReference type="Pfam" id="PF13967">
    <property type="entry name" value="RSN1_TM"/>
    <property type="match status" value="1"/>
</dbReference>
<feature type="compositionally biased region" description="Polar residues" evidence="7">
    <location>
        <begin position="1270"/>
        <end position="1282"/>
    </location>
</feature>
<evidence type="ECO:0000259" key="11">
    <source>
        <dbReference type="Pfam" id="PF14703"/>
    </source>
</evidence>
<dbReference type="InterPro" id="IPR027815">
    <property type="entry name" value="CSC1/OSCA1-like_cyt"/>
</dbReference>
<feature type="transmembrane region" description="Helical" evidence="8">
    <location>
        <begin position="164"/>
        <end position="186"/>
    </location>
</feature>
<evidence type="ECO:0000256" key="5">
    <source>
        <dbReference type="ARBA" id="ARBA00022989"/>
    </source>
</evidence>
<dbReference type="InterPro" id="IPR003864">
    <property type="entry name" value="CSC1/OSCA1-like_7TM"/>
</dbReference>
<feature type="transmembrane region" description="Helical" evidence="8">
    <location>
        <begin position="615"/>
        <end position="642"/>
    </location>
</feature>
<dbReference type="OrthoDB" id="1689567at2759"/>
<dbReference type="GO" id="GO:0005886">
    <property type="term" value="C:plasma membrane"/>
    <property type="evidence" value="ECO:0007669"/>
    <property type="project" value="TreeGrafter"/>
</dbReference>
<reference evidence="12" key="2">
    <citation type="submission" date="2016-07" db="EMBL/GenBank/DDBJ databases">
        <title>Evolution of pathogenesis and genome organization in the Tremellales.</title>
        <authorList>
            <person name="Cuomo C."/>
            <person name="Litvintseva A."/>
            <person name="Heitman J."/>
            <person name="Chen Y."/>
            <person name="Sun S."/>
            <person name="Springer D."/>
            <person name="Dromer F."/>
            <person name="Young S."/>
            <person name="Zeng Q."/>
            <person name="Chapman S."/>
            <person name="Gujja S."/>
            <person name="Saif S."/>
            <person name="Birren B."/>
        </authorList>
    </citation>
    <scope>NUCLEOTIDE SEQUENCE</scope>
    <source>
        <strain evidence="12">CBS 10737</strain>
    </source>
</reference>
<gene>
    <name evidence="12" type="ORF">I206_00925</name>
</gene>
<evidence type="ECO:0000256" key="3">
    <source>
        <dbReference type="ARBA" id="ARBA00022448"/>
    </source>
</evidence>
<dbReference type="InterPro" id="IPR045122">
    <property type="entry name" value="Csc1-like"/>
</dbReference>
<evidence type="ECO:0000256" key="1">
    <source>
        <dbReference type="ARBA" id="ARBA00004141"/>
    </source>
</evidence>
<feature type="transmembrane region" description="Helical" evidence="8">
    <location>
        <begin position="663"/>
        <end position="682"/>
    </location>
</feature>
<evidence type="ECO:0000256" key="2">
    <source>
        <dbReference type="ARBA" id="ARBA00007779"/>
    </source>
</evidence>
<feature type="compositionally biased region" description="Polar residues" evidence="7">
    <location>
        <begin position="1187"/>
        <end position="1203"/>
    </location>
</feature>
<feature type="compositionally biased region" description="Polar residues" evidence="7">
    <location>
        <begin position="1062"/>
        <end position="1078"/>
    </location>
</feature>
<organism evidence="12">
    <name type="scientific">Kwoniella pini CBS 10737</name>
    <dbReference type="NCBI Taxonomy" id="1296096"/>
    <lineage>
        <taxon>Eukaryota</taxon>
        <taxon>Fungi</taxon>
        <taxon>Dikarya</taxon>
        <taxon>Basidiomycota</taxon>
        <taxon>Agaricomycotina</taxon>
        <taxon>Tremellomycetes</taxon>
        <taxon>Tremellales</taxon>
        <taxon>Cryptococcaceae</taxon>
        <taxon>Kwoniella</taxon>
    </lineage>
</organism>
<feature type="compositionally biased region" description="Basic and acidic residues" evidence="7">
    <location>
        <begin position="1302"/>
        <end position="1327"/>
    </location>
</feature>
<dbReference type="STRING" id="1296096.A0A1B9IDC2"/>
<evidence type="ECO:0000256" key="4">
    <source>
        <dbReference type="ARBA" id="ARBA00022692"/>
    </source>
</evidence>
<protein>
    <recommendedName>
        <fullName evidence="13">DUF221-domain-containing protein</fullName>
    </recommendedName>
</protein>
<name>A0A1B9IDC2_9TREE</name>
<feature type="transmembrane region" description="Helical" evidence="8">
    <location>
        <begin position="724"/>
        <end position="745"/>
    </location>
</feature>
<feature type="region of interest" description="Disordered" evidence="7">
    <location>
        <begin position="259"/>
        <end position="278"/>
    </location>
</feature>
<comment type="similarity">
    <text evidence="2">Belongs to the CSC1 (TC 1.A.17) family.</text>
</comment>
<evidence type="ECO:0000256" key="6">
    <source>
        <dbReference type="ARBA" id="ARBA00023136"/>
    </source>
</evidence>
<feature type="transmembrane region" description="Helical" evidence="8">
    <location>
        <begin position="826"/>
        <end position="844"/>
    </location>
</feature>
<evidence type="ECO:0000256" key="7">
    <source>
        <dbReference type="SAM" id="MobiDB-lite"/>
    </source>
</evidence>
<feature type="compositionally biased region" description="Polar residues" evidence="7">
    <location>
        <begin position="1244"/>
        <end position="1260"/>
    </location>
</feature>
<feature type="transmembrane region" description="Helical" evidence="8">
    <location>
        <begin position="213"/>
        <end position="239"/>
    </location>
</feature>
<feature type="region of interest" description="Disordered" evidence="7">
    <location>
        <begin position="1302"/>
        <end position="1381"/>
    </location>
</feature>
<keyword evidence="6 8" id="KW-0472">Membrane</keyword>
<feature type="region of interest" description="Disordered" evidence="7">
    <location>
        <begin position="1095"/>
        <end position="1114"/>
    </location>
</feature>
<accession>A0A1B9IDC2</accession>
<dbReference type="Pfam" id="PF02714">
    <property type="entry name" value="RSN1_7TM"/>
    <property type="match status" value="1"/>
</dbReference>
<evidence type="ECO:0000259" key="9">
    <source>
        <dbReference type="Pfam" id="PF02714"/>
    </source>
</evidence>
<feature type="region of interest" description="Disordered" evidence="7">
    <location>
        <begin position="1155"/>
        <end position="1282"/>
    </location>
</feature>